<dbReference type="CDD" id="cd01347">
    <property type="entry name" value="ligand_gated_channel"/>
    <property type="match status" value="1"/>
</dbReference>
<gene>
    <name evidence="12" type="ORF">E6C76_01500</name>
</gene>
<keyword evidence="12" id="KW-0675">Receptor</keyword>
<dbReference type="InterPro" id="IPR039426">
    <property type="entry name" value="TonB-dep_rcpt-like"/>
</dbReference>
<evidence type="ECO:0000256" key="4">
    <source>
        <dbReference type="ARBA" id="ARBA00022692"/>
    </source>
</evidence>
<comment type="similarity">
    <text evidence="8">Belongs to the TonB-dependent receptor family.</text>
</comment>
<keyword evidence="6 8" id="KW-0472">Membrane</keyword>
<dbReference type="GO" id="GO:0009279">
    <property type="term" value="C:cell outer membrane"/>
    <property type="evidence" value="ECO:0007669"/>
    <property type="project" value="UniProtKB-SubCell"/>
</dbReference>
<dbReference type="PANTHER" id="PTHR32552">
    <property type="entry name" value="FERRICHROME IRON RECEPTOR-RELATED"/>
    <property type="match status" value="1"/>
</dbReference>
<evidence type="ECO:0000256" key="8">
    <source>
        <dbReference type="PROSITE-ProRule" id="PRU01360"/>
    </source>
</evidence>
<dbReference type="GO" id="GO:0015344">
    <property type="term" value="F:siderophore uptake transmembrane transporter activity"/>
    <property type="evidence" value="ECO:0007669"/>
    <property type="project" value="TreeGrafter"/>
</dbReference>
<comment type="caution">
    <text evidence="12">The sequence shown here is derived from an EMBL/GenBank/DDBJ whole genome shotgun (WGS) entry which is preliminary data.</text>
</comment>
<dbReference type="PANTHER" id="PTHR32552:SF74">
    <property type="entry name" value="HYDROXAMATE SIDEROPHORE RECEPTOR FHUE"/>
    <property type="match status" value="1"/>
</dbReference>
<evidence type="ECO:0000256" key="2">
    <source>
        <dbReference type="ARBA" id="ARBA00022448"/>
    </source>
</evidence>
<feature type="domain" description="TonB-dependent receptor-like beta-barrel" evidence="11">
    <location>
        <begin position="15"/>
        <end position="419"/>
    </location>
</feature>
<dbReference type="SUPFAM" id="SSF56935">
    <property type="entry name" value="Porins"/>
    <property type="match status" value="1"/>
</dbReference>
<feature type="region of interest" description="Disordered" evidence="10">
    <location>
        <begin position="1"/>
        <end position="26"/>
    </location>
</feature>
<feature type="short sequence motif" description="TonB C-terminal box" evidence="9">
    <location>
        <begin position="430"/>
        <end position="447"/>
    </location>
</feature>
<dbReference type="EMBL" id="SSOC01000001">
    <property type="protein sequence ID" value="THF67090.1"/>
    <property type="molecule type" value="Genomic_DNA"/>
</dbReference>
<dbReference type="AlphaFoldDB" id="A0A4S4B364"/>
<dbReference type="Proteomes" id="UP000308430">
    <property type="component" value="Unassembled WGS sequence"/>
</dbReference>
<keyword evidence="13" id="KW-1185">Reference proteome</keyword>
<dbReference type="Pfam" id="PF00593">
    <property type="entry name" value="TonB_dep_Rec_b-barrel"/>
    <property type="match status" value="1"/>
</dbReference>
<keyword evidence="3 8" id="KW-1134">Transmembrane beta strand</keyword>
<dbReference type="RefSeq" id="WP_136346499.1">
    <property type="nucleotide sequence ID" value="NZ_SSOC01000001.1"/>
</dbReference>
<evidence type="ECO:0000256" key="6">
    <source>
        <dbReference type="ARBA" id="ARBA00023136"/>
    </source>
</evidence>
<evidence type="ECO:0000256" key="7">
    <source>
        <dbReference type="ARBA" id="ARBA00023237"/>
    </source>
</evidence>
<evidence type="ECO:0000256" key="9">
    <source>
        <dbReference type="PROSITE-ProRule" id="PRU10144"/>
    </source>
</evidence>
<organism evidence="12 13">
    <name type="scientific">Pseudothauera nasutitermitis</name>
    <dbReference type="NCBI Taxonomy" id="2565930"/>
    <lineage>
        <taxon>Bacteria</taxon>
        <taxon>Pseudomonadati</taxon>
        <taxon>Pseudomonadota</taxon>
        <taxon>Betaproteobacteria</taxon>
        <taxon>Rhodocyclales</taxon>
        <taxon>Zoogloeaceae</taxon>
        <taxon>Pseudothauera</taxon>
    </lineage>
</organism>
<feature type="compositionally biased region" description="Polar residues" evidence="10">
    <location>
        <begin position="12"/>
        <end position="26"/>
    </location>
</feature>
<comment type="subcellular location">
    <subcellularLocation>
        <location evidence="1 8">Cell outer membrane</location>
        <topology evidence="1 8">Multi-pass membrane protein</topology>
    </subcellularLocation>
</comment>
<keyword evidence="5" id="KW-0798">TonB box</keyword>
<keyword evidence="7 8" id="KW-0998">Cell outer membrane</keyword>
<name>A0A4S4B364_9RHOO</name>
<evidence type="ECO:0000259" key="11">
    <source>
        <dbReference type="Pfam" id="PF00593"/>
    </source>
</evidence>
<dbReference type="InterPro" id="IPR000531">
    <property type="entry name" value="Beta-barrel_TonB"/>
</dbReference>
<keyword evidence="2 8" id="KW-0813">Transport</keyword>
<dbReference type="Gene3D" id="2.40.170.20">
    <property type="entry name" value="TonB-dependent receptor, beta-barrel domain"/>
    <property type="match status" value="1"/>
</dbReference>
<evidence type="ECO:0000256" key="5">
    <source>
        <dbReference type="ARBA" id="ARBA00023077"/>
    </source>
</evidence>
<evidence type="ECO:0000256" key="1">
    <source>
        <dbReference type="ARBA" id="ARBA00004571"/>
    </source>
</evidence>
<evidence type="ECO:0000256" key="10">
    <source>
        <dbReference type="SAM" id="MobiDB-lite"/>
    </source>
</evidence>
<sequence>MQMGFTRVFTDGSPTPFSRNNNPTTDWSNWHNKRTTLSAALEHRFNEDWQAQLAYSHSSRDWAFKTGIAGGFLAPPLALDGMGIMSLRNNLSESRGDALDTRLNGRYTLWGRQHELVAGFNASDTDLKTRGLNVWDTGDSVQVLGWDGSGYPEPDWSAYTFYSSATRTKQSGAYLATHLHATDDLSFIVGARWSNWKTRALRDGAVTDDRKESSVFTPYAGIVYDLTRQVSAYVSYTEIFNPQSTKDVNGRLLAPETGKNLELGLKGEWFGGRLNASAAVFRSGKDNLAVADGNNQTSEGGQAYVAADDTKVRGLDVEVAGELAPGWQMQGGYTRTVLRDSSGQRLNTHMPKHQVKLFTTWTPANLNRLTVGGGVLWQSETYLASAGTQFSQKSYALVNLMANYAFDDHLSLALRLNNVFDKIYYTYPSSHYYGAPRNLYATLKYRF</sequence>
<accession>A0A4S4B364</accession>
<dbReference type="InterPro" id="IPR036942">
    <property type="entry name" value="Beta-barrel_TonB_sf"/>
</dbReference>
<dbReference type="PROSITE" id="PS01156">
    <property type="entry name" value="TONB_DEPENDENT_REC_2"/>
    <property type="match status" value="1"/>
</dbReference>
<evidence type="ECO:0000256" key="3">
    <source>
        <dbReference type="ARBA" id="ARBA00022452"/>
    </source>
</evidence>
<dbReference type="OrthoDB" id="174652at2"/>
<reference evidence="12 13" key="1">
    <citation type="submission" date="2019-04" db="EMBL/GenBank/DDBJ databases">
        <title>Azoarcus nasutitermitis sp. nov. isolated from termite nest.</title>
        <authorList>
            <person name="Lin S.-Y."/>
            <person name="Hameed A."/>
            <person name="Hsu Y.-H."/>
            <person name="Young C.-C."/>
        </authorList>
    </citation>
    <scope>NUCLEOTIDE SEQUENCE [LARGE SCALE GENOMIC DNA]</scope>
    <source>
        <strain evidence="12 13">CC-YHH838</strain>
    </source>
</reference>
<proteinExistence type="inferred from homology"/>
<dbReference type="InterPro" id="IPR010917">
    <property type="entry name" value="TonB_rcpt_CS"/>
</dbReference>
<keyword evidence="4 8" id="KW-0812">Transmembrane</keyword>
<protein>
    <submittedName>
        <fullName evidence="12">TonB-dependent receptor</fullName>
    </submittedName>
</protein>
<dbReference type="PROSITE" id="PS52016">
    <property type="entry name" value="TONB_DEPENDENT_REC_3"/>
    <property type="match status" value="1"/>
</dbReference>
<evidence type="ECO:0000313" key="13">
    <source>
        <dbReference type="Proteomes" id="UP000308430"/>
    </source>
</evidence>
<evidence type="ECO:0000313" key="12">
    <source>
        <dbReference type="EMBL" id="THF67090.1"/>
    </source>
</evidence>